<evidence type="ECO:0000259" key="6">
    <source>
        <dbReference type="PROSITE" id="PS50103"/>
    </source>
</evidence>
<evidence type="ECO:0000313" key="8">
    <source>
        <dbReference type="Proteomes" id="UP000591131"/>
    </source>
</evidence>
<feature type="domain" description="C3H1-type" evidence="6">
    <location>
        <begin position="422"/>
        <end position="449"/>
    </location>
</feature>
<name>A0A7J6KQR5_PERCH</name>
<keyword evidence="2 4" id="KW-0863">Zinc-finger</keyword>
<evidence type="ECO:0000313" key="7">
    <source>
        <dbReference type="EMBL" id="KAF4649447.1"/>
    </source>
</evidence>
<dbReference type="GO" id="GO:0008270">
    <property type="term" value="F:zinc ion binding"/>
    <property type="evidence" value="ECO:0007669"/>
    <property type="project" value="UniProtKB-KW"/>
</dbReference>
<evidence type="ECO:0000256" key="2">
    <source>
        <dbReference type="ARBA" id="ARBA00022771"/>
    </source>
</evidence>
<dbReference type="Gene3D" id="4.10.1000.10">
    <property type="entry name" value="Zinc finger, CCCH-type"/>
    <property type="match status" value="1"/>
</dbReference>
<dbReference type="AlphaFoldDB" id="A0A7J6KQR5"/>
<evidence type="ECO:0000256" key="4">
    <source>
        <dbReference type="PROSITE-ProRule" id="PRU00723"/>
    </source>
</evidence>
<dbReference type="Proteomes" id="UP000591131">
    <property type="component" value="Unassembled WGS sequence"/>
</dbReference>
<accession>A0A7J6KQR5</accession>
<dbReference type="SUPFAM" id="SSF90229">
    <property type="entry name" value="CCCH zinc finger"/>
    <property type="match status" value="1"/>
</dbReference>
<reference evidence="7 8" key="1">
    <citation type="submission" date="2020-04" db="EMBL/GenBank/DDBJ databases">
        <title>Perkinsus chesapeaki whole genome sequence.</title>
        <authorList>
            <person name="Bogema D.R."/>
        </authorList>
    </citation>
    <scope>NUCLEOTIDE SEQUENCE [LARGE SCALE GENOMIC DNA]</scope>
    <source>
        <strain evidence="7">ATCC PRA-425</strain>
    </source>
</reference>
<dbReference type="SMART" id="SM00356">
    <property type="entry name" value="ZnF_C3H1"/>
    <property type="match status" value="1"/>
</dbReference>
<feature type="non-terminal residue" evidence="7">
    <location>
        <position position="764"/>
    </location>
</feature>
<dbReference type="EMBL" id="JAAPAO010001535">
    <property type="protein sequence ID" value="KAF4649447.1"/>
    <property type="molecule type" value="Genomic_DNA"/>
</dbReference>
<evidence type="ECO:0000256" key="5">
    <source>
        <dbReference type="SAM" id="MobiDB-lite"/>
    </source>
</evidence>
<comment type="caution">
    <text evidence="7">The sequence shown here is derived from an EMBL/GenBank/DDBJ whole genome shotgun (WGS) entry which is preliminary data.</text>
</comment>
<evidence type="ECO:0000256" key="3">
    <source>
        <dbReference type="ARBA" id="ARBA00022833"/>
    </source>
</evidence>
<dbReference type="CDD" id="cd00303">
    <property type="entry name" value="retropepsin_like"/>
    <property type="match status" value="1"/>
</dbReference>
<feature type="region of interest" description="Disordered" evidence="5">
    <location>
        <begin position="605"/>
        <end position="624"/>
    </location>
</feature>
<feature type="zinc finger region" description="C3H1-type" evidence="4">
    <location>
        <begin position="422"/>
        <end position="449"/>
    </location>
</feature>
<feature type="compositionally biased region" description="Polar residues" evidence="5">
    <location>
        <begin position="377"/>
        <end position="396"/>
    </location>
</feature>
<gene>
    <name evidence="7" type="ORF">FOL47_002080</name>
</gene>
<feature type="non-terminal residue" evidence="7">
    <location>
        <position position="1"/>
    </location>
</feature>
<dbReference type="InterPro" id="IPR036855">
    <property type="entry name" value="Znf_CCCH_sf"/>
</dbReference>
<keyword evidence="1 4" id="KW-0479">Metal-binding</keyword>
<dbReference type="OrthoDB" id="410307at2759"/>
<feature type="region of interest" description="Disordered" evidence="5">
    <location>
        <begin position="371"/>
        <end position="420"/>
    </location>
</feature>
<dbReference type="InterPro" id="IPR000571">
    <property type="entry name" value="Znf_CCCH"/>
</dbReference>
<feature type="compositionally biased region" description="Polar residues" evidence="5">
    <location>
        <begin position="611"/>
        <end position="622"/>
    </location>
</feature>
<sequence length="764" mass="84420">GTATSSSNMAPMRTASNVPLETLSAVCDTLRHWVDMVPDPNTCLQDSSNELKAIPGNSAEAVDEALKKEFMDDDEYESKVIDMIRVFIQWAQSNDRRSQSRLRRELLGSYFSPWCTNPIICKEYGSSLQARLDNVCYGEFLQTVPVKKSGIQRRPEKVPLEDHLDDNLLELTTTDSSSLVSRKDIAEARKLASSLPTMMFLGTADKLPFPTWRRHFNLQCKQYGLVGDPVATYYALVRDLSQSLLLSIDPTPPGVGPIQGWVDEVKRIYLRLSSTCSGISDDVAKLAADQTFSALRQNENETVSSFAARFFDGAADLSAYTGTDVSDEKLRTTFLRALVPAWRSVAMDLLPRCSSFPVLVQELTQRERLEQAVTGDKVTNPSTTTPNLHSVESTGSILPPHVSTVDDSSAPSRDKDRRGYHKSKKLCYQFQRTGSCKYGSKCRFVHDGKGAPSDTAKNGSLSFTQDLLCINDKPGSPGPVLRLEDKSYSNTYLYVLLDTGAYHNYIREDQAKLLGQPIEALNDSNVQVQLADKTVVPVRGQVMFAGYSFRVLPAVHPSTTVDSSVASLYGEPYAIMGVYSLCQNGIGMQFFQNDGSRSVRVSVKSPEGVSVPSTKTNANMSNPPVMDQVGNVLGEVIGDFNLSEAVDTSLHDDSWGSVSWVPNLGESPGISETPWRAMKDAPGFRWRVEKLSSEDSADTPTQAYKFVIDLPDTDTNGRPSYDYTKPLFDGLNKSEMSAYDNEISRYLERSWWQPCNDSGEAKTG</sequence>
<protein>
    <recommendedName>
        <fullName evidence="6">C3H1-type domain-containing protein</fullName>
    </recommendedName>
</protein>
<keyword evidence="8" id="KW-1185">Reference proteome</keyword>
<dbReference type="PROSITE" id="PS50103">
    <property type="entry name" value="ZF_C3H1"/>
    <property type="match status" value="1"/>
</dbReference>
<keyword evidence="3 4" id="KW-0862">Zinc</keyword>
<organism evidence="7 8">
    <name type="scientific">Perkinsus chesapeaki</name>
    <name type="common">Clam parasite</name>
    <name type="synonym">Perkinsus andrewsi</name>
    <dbReference type="NCBI Taxonomy" id="330153"/>
    <lineage>
        <taxon>Eukaryota</taxon>
        <taxon>Sar</taxon>
        <taxon>Alveolata</taxon>
        <taxon>Perkinsozoa</taxon>
        <taxon>Perkinsea</taxon>
        <taxon>Perkinsida</taxon>
        <taxon>Perkinsidae</taxon>
        <taxon>Perkinsus</taxon>
    </lineage>
</organism>
<proteinExistence type="predicted"/>
<evidence type="ECO:0000256" key="1">
    <source>
        <dbReference type="ARBA" id="ARBA00022723"/>
    </source>
</evidence>
<dbReference type="Pfam" id="PF00642">
    <property type="entry name" value="zf-CCCH"/>
    <property type="match status" value="1"/>
</dbReference>